<dbReference type="Proteomes" id="UP000201235">
    <property type="component" value="Segment"/>
</dbReference>
<sequence>MDPQTRVERQDARLWAIEQLIRHEGMLDPRMYECADYATSLGSVQQWKDLYTLWVEWKLNNPSNNPQINRL</sequence>
<organism evidence="1 2">
    <name type="scientific">Cyanophage P-RSM1</name>
    <dbReference type="NCBI Taxonomy" id="536444"/>
    <lineage>
        <taxon>Viruses</taxon>
        <taxon>Duplodnaviria</taxon>
        <taxon>Heunggongvirae</taxon>
        <taxon>Uroviricota</taxon>
        <taxon>Caudoviricetes</taxon>
        <taxon>Pantevenvirales</taxon>
        <taxon>Kyanoviridae</taxon>
        <taxon>Emcearvirus</taxon>
        <taxon>Emcearvirus gerard</taxon>
    </lineage>
</organism>
<dbReference type="GeneID" id="15311977"/>
<dbReference type="KEGG" id="vg:15311977"/>
<gene>
    <name evidence="1" type="ORF">CPPG_00009</name>
</gene>
<accession>M4QG46</accession>
<proteinExistence type="predicted"/>
<dbReference type="EMBL" id="HQ634175">
    <property type="protein sequence ID" value="AGH26326.1"/>
    <property type="molecule type" value="Genomic_DNA"/>
</dbReference>
<protein>
    <submittedName>
        <fullName evidence="1">Uncharacterized protein</fullName>
    </submittedName>
</protein>
<reference evidence="1 2" key="1">
    <citation type="submission" date="2010-11" db="EMBL/GenBank/DDBJ databases">
        <title>The Genome Sequence of Cyanophage P-RSM1.</title>
        <authorList>
            <consortium name="The Broad Institute Genome Sequencing Platform"/>
            <person name="Henn M.R."/>
            <person name="Sullivan M.S."/>
            <person name="Osburne M.S."/>
            <person name="Levin J."/>
            <person name="Malboeuf C."/>
            <person name="Casali M."/>
            <person name="Russ C."/>
            <person name="Lennon N."/>
            <person name="Chapman S.B."/>
            <person name="Erlich R."/>
            <person name="Young S.K."/>
            <person name="Yandava C."/>
            <person name="Zeng Q."/>
            <person name="Alvarado L."/>
            <person name="Anderson S."/>
            <person name="Berlin A."/>
            <person name="Chen Z."/>
            <person name="Freedman E."/>
            <person name="Gellesch M."/>
            <person name="Goldberg J."/>
            <person name="Green L."/>
            <person name="Griggs A."/>
            <person name="Gujja S."/>
            <person name="Heilman E.R."/>
            <person name="Heiman D."/>
            <person name="Hollinger A."/>
            <person name="Howarth C."/>
            <person name="Larson L."/>
            <person name="Mehta T."/>
            <person name="Pearson M."/>
            <person name="Roberts A."/>
            <person name="Ryan E."/>
            <person name="Saif S."/>
            <person name="Shea T."/>
            <person name="Shenoy N."/>
            <person name="Sisk P."/>
            <person name="Stolte C."/>
            <person name="Sykes S."/>
            <person name="White J."/>
            <person name="Yu Q."/>
            <person name="Coleman M.L."/>
            <person name="Huang K.H."/>
            <person name="Weigele P.R."/>
            <person name="DeFrancesco A.S."/>
            <person name="Kern S.E."/>
            <person name="Thompson L.R."/>
            <person name="Fu R."/>
            <person name="Hombeck B."/>
            <person name="Chisholm S.W."/>
            <person name="Haas B."/>
            <person name="Nusbaum C."/>
            <person name="Birren B."/>
        </authorList>
    </citation>
    <scope>NUCLEOTIDE SEQUENCE [LARGE SCALE GENOMIC DNA]</scope>
    <source>
        <strain evidence="1 2">P-RSM1</strain>
    </source>
</reference>
<evidence type="ECO:0000313" key="2">
    <source>
        <dbReference type="Proteomes" id="UP000201235"/>
    </source>
</evidence>
<dbReference type="OrthoDB" id="22601at10239"/>
<keyword evidence="2" id="KW-1185">Reference proteome</keyword>
<evidence type="ECO:0000313" key="1">
    <source>
        <dbReference type="EMBL" id="AGH26326.1"/>
    </source>
</evidence>
<name>M4QG46_9CAUD</name>
<dbReference type="RefSeq" id="YP_007877561.1">
    <property type="nucleotide sequence ID" value="NC_021071.1"/>
</dbReference>